<name>A0A7M7NGD8_STRPU</name>
<dbReference type="RefSeq" id="XP_030836056.1">
    <property type="nucleotide sequence ID" value="XM_030980196.1"/>
</dbReference>
<organism evidence="8 9">
    <name type="scientific">Strongylocentrotus purpuratus</name>
    <name type="common">Purple sea urchin</name>
    <dbReference type="NCBI Taxonomy" id="7668"/>
    <lineage>
        <taxon>Eukaryota</taxon>
        <taxon>Metazoa</taxon>
        <taxon>Echinodermata</taxon>
        <taxon>Eleutherozoa</taxon>
        <taxon>Echinozoa</taxon>
        <taxon>Echinoidea</taxon>
        <taxon>Euechinoidea</taxon>
        <taxon>Echinacea</taxon>
        <taxon>Camarodonta</taxon>
        <taxon>Echinidea</taxon>
        <taxon>Strongylocentrotidae</taxon>
        <taxon>Strongylocentrotus</taxon>
    </lineage>
</organism>
<feature type="domain" description="MYND-type" evidence="7">
    <location>
        <begin position="25"/>
        <end position="63"/>
    </location>
</feature>
<feature type="compositionally biased region" description="Basic and acidic residues" evidence="5">
    <location>
        <begin position="121"/>
        <end position="137"/>
    </location>
</feature>
<accession>A0A7M7NGD8</accession>
<dbReference type="Pfam" id="PF01753">
    <property type="entry name" value="zf-MYND"/>
    <property type="match status" value="1"/>
</dbReference>
<dbReference type="OrthoDB" id="3169036at2759"/>
<dbReference type="PROSITE" id="PS50865">
    <property type="entry name" value="ZF_MYND_2"/>
    <property type="match status" value="1"/>
</dbReference>
<dbReference type="InterPro" id="IPR029071">
    <property type="entry name" value="Ubiquitin-like_domsf"/>
</dbReference>
<dbReference type="GeneID" id="100889826"/>
<dbReference type="AlphaFoldDB" id="A0A7M7NGD8"/>
<dbReference type="EnsemblMetazoa" id="XM_030980196">
    <property type="protein sequence ID" value="XP_030836056"/>
    <property type="gene ID" value="LOC100889826"/>
</dbReference>
<evidence type="ECO:0000256" key="4">
    <source>
        <dbReference type="PROSITE-ProRule" id="PRU00134"/>
    </source>
</evidence>
<keyword evidence="3" id="KW-0862">Zinc</keyword>
<dbReference type="Gene3D" id="1.10.8.10">
    <property type="entry name" value="DNA helicase RuvA subunit, C-terminal domain"/>
    <property type="match status" value="1"/>
</dbReference>
<feature type="domain" description="Ubiquitin-like" evidence="6">
    <location>
        <begin position="151"/>
        <end position="213"/>
    </location>
</feature>
<dbReference type="KEGG" id="spu:100889826"/>
<dbReference type="GO" id="GO:0008270">
    <property type="term" value="F:zinc ion binding"/>
    <property type="evidence" value="ECO:0007669"/>
    <property type="project" value="UniProtKB-KW"/>
</dbReference>
<evidence type="ECO:0000313" key="9">
    <source>
        <dbReference type="Proteomes" id="UP000007110"/>
    </source>
</evidence>
<dbReference type="InterPro" id="IPR002893">
    <property type="entry name" value="Znf_MYND"/>
</dbReference>
<dbReference type="OMA" id="VKCNKDK"/>
<evidence type="ECO:0000259" key="7">
    <source>
        <dbReference type="PROSITE" id="PS50865"/>
    </source>
</evidence>
<dbReference type="SUPFAM" id="SSF144232">
    <property type="entry name" value="HIT/MYND zinc finger-like"/>
    <property type="match status" value="1"/>
</dbReference>
<dbReference type="PROSITE" id="PS50053">
    <property type="entry name" value="UBIQUITIN_2"/>
    <property type="match status" value="1"/>
</dbReference>
<dbReference type="Pfam" id="PF00240">
    <property type="entry name" value="ubiquitin"/>
    <property type="match status" value="1"/>
</dbReference>
<evidence type="ECO:0000256" key="5">
    <source>
        <dbReference type="SAM" id="MobiDB-lite"/>
    </source>
</evidence>
<protein>
    <recommendedName>
        <fullName evidence="10">MYND-type domain-containing protein</fullName>
    </recommendedName>
</protein>
<proteinExistence type="predicted"/>
<dbReference type="SUPFAM" id="SSF54236">
    <property type="entry name" value="Ubiquitin-like"/>
    <property type="match status" value="1"/>
</dbReference>
<evidence type="ECO:0000259" key="6">
    <source>
        <dbReference type="PROSITE" id="PS50053"/>
    </source>
</evidence>
<evidence type="ECO:0008006" key="10">
    <source>
        <dbReference type="Google" id="ProtNLM"/>
    </source>
</evidence>
<keyword evidence="1" id="KW-0479">Metal-binding</keyword>
<dbReference type="InParanoid" id="A0A7M7NGD8"/>
<dbReference type="Gene3D" id="3.10.20.90">
    <property type="entry name" value="Phosphatidylinositol 3-kinase Catalytic Subunit, Chain A, domain 1"/>
    <property type="match status" value="1"/>
</dbReference>
<evidence type="ECO:0000256" key="1">
    <source>
        <dbReference type="ARBA" id="ARBA00022723"/>
    </source>
</evidence>
<reference evidence="8" key="2">
    <citation type="submission" date="2021-01" db="UniProtKB">
        <authorList>
            <consortium name="EnsemblMetazoa"/>
        </authorList>
    </citation>
    <scope>IDENTIFICATION</scope>
</reference>
<reference evidence="9" key="1">
    <citation type="submission" date="2015-02" db="EMBL/GenBank/DDBJ databases">
        <title>Genome sequencing for Strongylocentrotus purpuratus.</title>
        <authorList>
            <person name="Murali S."/>
            <person name="Liu Y."/>
            <person name="Vee V."/>
            <person name="English A."/>
            <person name="Wang M."/>
            <person name="Skinner E."/>
            <person name="Han Y."/>
            <person name="Muzny D.M."/>
            <person name="Worley K.C."/>
            <person name="Gibbs R.A."/>
        </authorList>
    </citation>
    <scope>NUCLEOTIDE SEQUENCE</scope>
</reference>
<keyword evidence="2 4" id="KW-0863">Zinc-finger</keyword>
<evidence type="ECO:0000256" key="3">
    <source>
        <dbReference type="ARBA" id="ARBA00022833"/>
    </source>
</evidence>
<evidence type="ECO:0000256" key="2">
    <source>
        <dbReference type="ARBA" id="ARBA00022771"/>
    </source>
</evidence>
<dbReference type="CDD" id="cd17039">
    <property type="entry name" value="Ubl_ubiquitin_like"/>
    <property type="match status" value="1"/>
</dbReference>
<sequence length="266" mass="29756">MPAHMSHAQQDNNRDHGCAHERRKGYVCDKPFKALKRCKSCKSTFYCSRECQIHDWPTHKLECSPKDRSTSGHQEDTEAVGTETVNLQTLTLDEQTCKDDEQTLRKLGNSELLTGSAYKSSAERQEKVLQPGERTESESSTSTVDSIRDPVTIAVKTSKQKHCVTLDRQSTGTSLMADISRAACIPFEQMKLIHKGKLMNPDIIHETLKDRAVFQAIGEVAENEEGLSGKDITCVMDQMKVDRNTAIKALRNTKNAIDAILYLGNK</sequence>
<dbReference type="InterPro" id="IPR000626">
    <property type="entry name" value="Ubiquitin-like_dom"/>
</dbReference>
<dbReference type="CDD" id="cd14278">
    <property type="entry name" value="UBA_NAC_like"/>
    <property type="match status" value="1"/>
</dbReference>
<dbReference type="Proteomes" id="UP000007110">
    <property type="component" value="Unassembled WGS sequence"/>
</dbReference>
<keyword evidence="9" id="KW-1185">Reference proteome</keyword>
<evidence type="ECO:0000313" key="8">
    <source>
        <dbReference type="EnsemblMetazoa" id="XP_030836056"/>
    </source>
</evidence>
<dbReference type="Gene3D" id="6.10.140.2220">
    <property type="match status" value="1"/>
</dbReference>
<feature type="region of interest" description="Disordered" evidence="5">
    <location>
        <begin position="115"/>
        <end position="146"/>
    </location>
</feature>